<evidence type="ECO:0000259" key="1">
    <source>
        <dbReference type="PROSITE" id="PS51721"/>
    </source>
</evidence>
<dbReference type="PANTHER" id="PTHR46434:SF1">
    <property type="entry name" value="GENETIC INTERACTOR OF PROHIBITINS 3, MITOCHONDRIAL"/>
    <property type="match status" value="1"/>
</dbReference>
<organism evidence="2 3">
    <name type="scientific">Leuconostoc lactis</name>
    <dbReference type="NCBI Taxonomy" id="1246"/>
    <lineage>
        <taxon>Bacteria</taxon>
        <taxon>Bacillati</taxon>
        <taxon>Bacillota</taxon>
        <taxon>Bacilli</taxon>
        <taxon>Lactobacillales</taxon>
        <taxon>Lactobacillaceae</taxon>
        <taxon>Leuconostoc</taxon>
    </lineage>
</organism>
<sequence length="379" mass="41956">MTTEVTDAYVREELNDGLRCIGCGALIQVDDPNKSGYLPMSALKKAIDRDELLCQRCFRLRHYNEIQPVELTDDDFASLLHQISDTRALIVYVIDVFDVTGSEISGLPRFVGQDNPILVVANKVDLLPKLLNKNRLKNWLQAELKAQGIKPVDIFLTSATHPQNLDALLAEIDELRAGRDVFVVGVTNVGKSTLINQIIKTSTGVKDLITTSRFPGTTLDRIEIPLSDGKHLIDTPGIIKRDQIAHVLSDKDLKYALPKNEIKPRTYQLNPEQTLFIGGLARFDFESGERASFTAYFENNLNLHRTKLAGADAFYEKHVGTLLTPAPKTATPLVKHTFKTTEKSDIVFAGLGWISVPAGVQVSGWAPQGVSVLIRKAMI</sequence>
<dbReference type="InterPro" id="IPR019988">
    <property type="entry name" value="GTP-bd_ribosome_bgen_YqeH"/>
</dbReference>
<dbReference type="GeneID" id="66530863"/>
<evidence type="ECO:0000313" key="2">
    <source>
        <dbReference type="EMBL" id="QEA43472.1"/>
    </source>
</evidence>
<dbReference type="InterPro" id="IPR050896">
    <property type="entry name" value="Mito_lipid_metab_GTPase"/>
</dbReference>
<dbReference type="InterPro" id="IPR030378">
    <property type="entry name" value="G_CP_dom"/>
</dbReference>
<dbReference type="Gene3D" id="3.40.50.300">
    <property type="entry name" value="P-loop containing nucleotide triphosphate hydrolases"/>
    <property type="match status" value="1"/>
</dbReference>
<dbReference type="InterPro" id="IPR006073">
    <property type="entry name" value="GTP-bd"/>
</dbReference>
<protein>
    <submittedName>
        <fullName evidence="2">Ribosome biogenesis GTPase YqeH</fullName>
    </submittedName>
</protein>
<dbReference type="EMBL" id="CP042387">
    <property type="protein sequence ID" value="QEA43472.1"/>
    <property type="molecule type" value="Genomic_DNA"/>
</dbReference>
<dbReference type="PANTHER" id="PTHR46434">
    <property type="entry name" value="GENETIC INTERACTOR OF PROHIBITINS 3, MITOCHONDRIAL"/>
    <property type="match status" value="1"/>
</dbReference>
<name>A0AAP9EAX9_LEULA</name>
<dbReference type="InterPro" id="IPR048422">
    <property type="entry name" value="NOA1/YqeH-like_C"/>
</dbReference>
<dbReference type="Pfam" id="PF01926">
    <property type="entry name" value="MMR_HSR1"/>
    <property type="match status" value="1"/>
</dbReference>
<dbReference type="SUPFAM" id="SSF52540">
    <property type="entry name" value="P-loop containing nucleoside triphosphate hydrolases"/>
    <property type="match status" value="1"/>
</dbReference>
<gene>
    <name evidence="2" type="primary">yqeH</name>
    <name evidence="2" type="ORF">FGL83_01565</name>
</gene>
<dbReference type="Proteomes" id="UP000321298">
    <property type="component" value="Chromosome"/>
</dbReference>
<reference evidence="2 3" key="1">
    <citation type="submission" date="2019-06" db="EMBL/GenBank/DDBJ databases">
        <title>Genome analyses of bacteria isolated from kimchi.</title>
        <authorList>
            <person name="Lee S."/>
            <person name="Ahn S."/>
            <person name="Roh S."/>
        </authorList>
    </citation>
    <scope>NUCLEOTIDE SEQUENCE [LARGE SCALE GENOMIC DNA]</scope>
    <source>
        <strain evidence="2 3">CBA3625</strain>
    </source>
</reference>
<dbReference type="NCBIfam" id="TIGR03597">
    <property type="entry name" value="GTPase_YqeH"/>
    <property type="match status" value="1"/>
</dbReference>
<accession>A0AAP9EAX9</accession>
<dbReference type="PROSITE" id="PS51721">
    <property type="entry name" value="G_CP"/>
    <property type="match status" value="1"/>
</dbReference>
<feature type="domain" description="CP-type G" evidence="1">
    <location>
        <begin position="77"/>
        <end position="241"/>
    </location>
</feature>
<keyword evidence="3" id="KW-1185">Reference proteome</keyword>
<dbReference type="AlphaFoldDB" id="A0AAP9EAX9"/>
<dbReference type="GO" id="GO:0005525">
    <property type="term" value="F:GTP binding"/>
    <property type="evidence" value="ECO:0007669"/>
    <property type="project" value="InterPro"/>
</dbReference>
<dbReference type="InterPro" id="IPR027417">
    <property type="entry name" value="P-loop_NTPase"/>
</dbReference>
<dbReference type="Pfam" id="PF21516">
    <property type="entry name" value="YqeH-like_C"/>
    <property type="match status" value="1"/>
</dbReference>
<evidence type="ECO:0000313" key="3">
    <source>
        <dbReference type="Proteomes" id="UP000321298"/>
    </source>
</evidence>
<proteinExistence type="predicted"/>
<dbReference type="RefSeq" id="WP_055308285.1">
    <property type="nucleotide sequence ID" value="NZ_CAUSCP010000003.1"/>
</dbReference>
<dbReference type="CDD" id="cd01855">
    <property type="entry name" value="YqeH"/>
    <property type="match status" value="1"/>
</dbReference>